<evidence type="ECO:0000313" key="2">
    <source>
        <dbReference type="EMBL" id="SDF34704.1"/>
    </source>
</evidence>
<accession>A0A1G7KCJ3</accession>
<sequence>MQIYVFFLNLQLLITKNSIKNILSDSFPRIKAYFCAIKVKNKQILESDNSSAIKKIVLPIALIFGAGRIIFDLIPKIAGANSKVYYATFLVAFVFEVLTIIYIIKKYKKSQNNSINLKEALIVGVMFMVIVGGLYAIQSYLYDVYIDPEFQRETALEWANLYGKSGDVEKMMNEGDRIQETSSIFSIISSILKFSLLGILVSFIVGTIVRNR</sequence>
<dbReference type="Proteomes" id="UP000182114">
    <property type="component" value="Unassembled WGS sequence"/>
</dbReference>
<protein>
    <recommendedName>
        <fullName evidence="4">DUF4199 domain-containing protein</fullName>
    </recommendedName>
</protein>
<evidence type="ECO:0000313" key="3">
    <source>
        <dbReference type="Proteomes" id="UP000182114"/>
    </source>
</evidence>
<keyword evidence="1" id="KW-1133">Transmembrane helix</keyword>
<keyword evidence="1" id="KW-0812">Transmembrane</keyword>
<feature type="transmembrane region" description="Helical" evidence="1">
    <location>
        <begin position="56"/>
        <end position="78"/>
    </location>
</feature>
<keyword evidence="1" id="KW-0472">Membrane</keyword>
<dbReference type="Pfam" id="PF13858">
    <property type="entry name" value="DUF4199"/>
    <property type="match status" value="1"/>
</dbReference>
<reference evidence="3" key="1">
    <citation type="submission" date="2016-10" db="EMBL/GenBank/DDBJ databases">
        <authorList>
            <person name="Varghese N."/>
            <person name="Submissions S."/>
        </authorList>
    </citation>
    <scope>NUCLEOTIDE SEQUENCE [LARGE SCALE GENOMIC DNA]</scope>
    <source>
        <strain evidence="3">DSM 24729</strain>
    </source>
</reference>
<feature type="transmembrane region" description="Helical" evidence="1">
    <location>
        <begin position="116"/>
        <end position="137"/>
    </location>
</feature>
<organism evidence="2 3">
    <name type="scientific">Cellulophaga baltica</name>
    <dbReference type="NCBI Taxonomy" id="76594"/>
    <lineage>
        <taxon>Bacteria</taxon>
        <taxon>Pseudomonadati</taxon>
        <taxon>Bacteroidota</taxon>
        <taxon>Flavobacteriia</taxon>
        <taxon>Flavobacteriales</taxon>
        <taxon>Flavobacteriaceae</taxon>
        <taxon>Cellulophaga</taxon>
    </lineage>
</organism>
<gene>
    <name evidence="2" type="ORF">SAMN04487992_11244</name>
</gene>
<evidence type="ECO:0000256" key="1">
    <source>
        <dbReference type="SAM" id="Phobius"/>
    </source>
</evidence>
<feature type="transmembrane region" description="Helical" evidence="1">
    <location>
        <begin position="84"/>
        <end position="104"/>
    </location>
</feature>
<dbReference type="AlphaFoldDB" id="A0A1G7KCJ3"/>
<name>A0A1G7KCJ3_9FLAO</name>
<dbReference type="InterPro" id="IPR025250">
    <property type="entry name" value="DUF4199"/>
</dbReference>
<dbReference type="EMBL" id="FNBD01000012">
    <property type="protein sequence ID" value="SDF34704.1"/>
    <property type="molecule type" value="Genomic_DNA"/>
</dbReference>
<proteinExistence type="predicted"/>
<dbReference type="eggNOG" id="ENOG50314FY">
    <property type="taxonomic scope" value="Bacteria"/>
</dbReference>
<evidence type="ECO:0008006" key="4">
    <source>
        <dbReference type="Google" id="ProtNLM"/>
    </source>
</evidence>
<keyword evidence="3" id="KW-1185">Reference proteome</keyword>
<feature type="transmembrane region" description="Helical" evidence="1">
    <location>
        <begin position="184"/>
        <end position="209"/>
    </location>
</feature>